<reference evidence="7" key="1">
    <citation type="submission" date="2018-06" db="EMBL/GenBank/DDBJ databases">
        <authorList>
            <person name="Zhirakovskaya E."/>
        </authorList>
    </citation>
    <scope>NUCLEOTIDE SEQUENCE</scope>
</reference>
<dbReference type="InterPro" id="IPR002676">
    <property type="entry name" value="RimM_N"/>
</dbReference>
<dbReference type="Gene3D" id="2.30.30.240">
    <property type="entry name" value="PRC-barrel domain"/>
    <property type="match status" value="1"/>
</dbReference>
<dbReference type="PANTHER" id="PTHR33692">
    <property type="entry name" value="RIBOSOME MATURATION FACTOR RIMM"/>
    <property type="match status" value="1"/>
</dbReference>
<dbReference type="InterPro" id="IPR009000">
    <property type="entry name" value="Transl_B-barrel_sf"/>
</dbReference>
<sequence length="200" mass="22581">MAEGDITSKADITPDSASGSISEKIILGRITGVYGVKGWVKIFSHTDPMEAIVDFSPWYIRAEGRKQAQWTKVKLKTGKRHAKTVVAKLEHCNDRDQAMAYVGNEIAVELQQLEKQREEDTYYWRDLIGLRVTNQQGIELGTVKTLLETGANDVLVVVFEEEGETKERLIPWTMDIAIVAVDIEKGSIEVDWEIEWDADL</sequence>
<keyword evidence="2" id="KW-0690">Ribosome biogenesis</keyword>
<dbReference type="Pfam" id="PF01782">
    <property type="entry name" value="RimM"/>
    <property type="match status" value="1"/>
</dbReference>
<dbReference type="SUPFAM" id="SSF50346">
    <property type="entry name" value="PRC-barrel domain"/>
    <property type="match status" value="1"/>
</dbReference>
<protein>
    <submittedName>
        <fullName evidence="7">16S rRNA processing protein RimM</fullName>
    </submittedName>
</protein>
<dbReference type="HAMAP" id="MF_00014">
    <property type="entry name" value="Ribosome_mat_RimM"/>
    <property type="match status" value="1"/>
</dbReference>
<keyword evidence="1" id="KW-0963">Cytoplasm</keyword>
<evidence type="ECO:0000313" key="7">
    <source>
        <dbReference type="EMBL" id="VAW53927.1"/>
    </source>
</evidence>
<evidence type="ECO:0000259" key="5">
    <source>
        <dbReference type="Pfam" id="PF01782"/>
    </source>
</evidence>
<evidence type="ECO:0000256" key="2">
    <source>
        <dbReference type="ARBA" id="ARBA00022517"/>
    </source>
</evidence>
<dbReference type="InterPro" id="IPR027275">
    <property type="entry name" value="PRC-brl_dom"/>
</dbReference>
<feature type="domain" description="PRC-barrel" evidence="6">
    <location>
        <begin position="119"/>
        <end position="191"/>
    </location>
</feature>
<organism evidence="7">
    <name type="scientific">hydrothermal vent metagenome</name>
    <dbReference type="NCBI Taxonomy" id="652676"/>
    <lineage>
        <taxon>unclassified sequences</taxon>
        <taxon>metagenomes</taxon>
        <taxon>ecological metagenomes</taxon>
    </lineage>
</organism>
<evidence type="ECO:0000256" key="3">
    <source>
        <dbReference type="ARBA" id="ARBA00022552"/>
    </source>
</evidence>
<dbReference type="NCBIfam" id="TIGR02273">
    <property type="entry name" value="16S_RimM"/>
    <property type="match status" value="1"/>
</dbReference>
<keyword evidence="4" id="KW-0143">Chaperone</keyword>
<dbReference type="PANTHER" id="PTHR33692:SF1">
    <property type="entry name" value="RIBOSOME MATURATION FACTOR RIMM"/>
    <property type="match status" value="1"/>
</dbReference>
<dbReference type="GO" id="GO:0043022">
    <property type="term" value="F:ribosome binding"/>
    <property type="evidence" value="ECO:0007669"/>
    <property type="project" value="InterPro"/>
</dbReference>
<dbReference type="InterPro" id="IPR011961">
    <property type="entry name" value="RimM"/>
</dbReference>
<gene>
    <name evidence="7" type="ORF">MNBD_GAMMA05-1591</name>
</gene>
<dbReference type="InterPro" id="IPR036976">
    <property type="entry name" value="RimM_N_sf"/>
</dbReference>
<dbReference type="GO" id="GO:0005840">
    <property type="term" value="C:ribosome"/>
    <property type="evidence" value="ECO:0007669"/>
    <property type="project" value="InterPro"/>
</dbReference>
<dbReference type="EMBL" id="UOFE01000036">
    <property type="protein sequence ID" value="VAW53927.1"/>
    <property type="molecule type" value="Genomic_DNA"/>
</dbReference>
<proteinExistence type="inferred from homology"/>
<keyword evidence="3" id="KW-0698">rRNA processing</keyword>
<feature type="domain" description="RimM N-terminal" evidence="5">
    <location>
        <begin position="27"/>
        <end position="109"/>
    </location>
</feature>
<evidence type="ECO:0000256" key="4">
    <source>
        <dbReference type="ARBA" id="ARBA00023186"/>
    </source>
</evidence>
<dbReference type="GO" id="GO:0006364">
    <property type="term" value="P:rRNA processing"/>
    <property type="evidence" value="ECO:0007669"/>
    <property type="project" value="UniProtKB-KW"/>
</dbReference>
<name>A0A3B0WTE9_9ZZZZ</name>
<dbReference type="AlphaFoldDB" id="A0A3B0WTE9"/>
<dbReference type="SUPFAM" id="SSF50447">
    <property type="entry name" value="Translation proteins"/>
    <property type="match status" value="1"/>
</dbReference>
<accession>A0A3B0WTE9</accession>
<dbReference type="Pfam" id="PF05239">
    <property type="entry name" value="PRC"/>
    <property type="match status" value="1"/>
</dbReference>
<evidence type="ECO:0000256" key="1">
    <source>
        <dbReference type="ARBA" id="ARBA00022490"/>
    </source>
</evidence>
<evidence type="ECO:0000259" key="6">
    <source>
        <dbReference type="Pfam" id="PF05239"/>
    </source>
</evidence>
<dbReference type="InterPro" id="IPR011033">
    <property type="entry name" value="PRC_barrel-like_sf"/>
</dbReference>
<dbReference type="Gene3D" id="2.40.30.60">
    <property type="entry name" value="RimM"/>
    <property type="match status" value="1"/>
</dbReference>